<reference evidence="1 2" key="1">
    <citation type="submission" date="2008-04" db="EMBL/GenBank/DDBJ databases">
        <title>Genome diversity and DNA divergence of Rhizobium etli.</title>
        <authorList>
            <person name="Gonzalez V."/>
            <person name="Acosta J.L."/>
            <person name="Santamaria R.I."/>
            <person name="Bustos P."/>
            <person name="Hernandez-Gonzalez I.L."/>
            <person name="Fernandez J.L."/>
            <person name="Diaz R."/>
            <person name="Flores M."/>
            <person name="Mora J."/>
            <person name="Palacios R."/>
            <person name="Davila G."/>
        </authorList>
    </citation>
    <scope>NUCLEOTIDE SEQUENCE [LARGE SCALE GENOMIC DNA]</scope>
    <source>
        <strain evidence="1 2">CIAT 652</strain>
        <plasmid evidence="2">Plasmid pC</plasmid>
    </source>
</reference>
<geneLocation type="plasmid" evidence="1 2">
    <name>pC</name>
</geneLocation>
<accession>B3Q5N7</accession>
<dbReference type="HOGENOM" id="CLU_172559_0_0_5"/>
<organism evidence="1 2">
    <name type="scientific">Rhizobium etli (strain CIAT 652)</name>
    <dbReference type="NCBI Taxonomy" id="491916"/>
    <lineage>
        <taxon>Bacteria</taxon>
        <taxon>Pseudomonadati</taxon>
        <taxon>Pseudomonadota</taxon>
        <taxon>Alphaproteobacteria</taxon>
        <taxon>Hyphomicrobiales</taxon>
        <taxon>Rhizobiaceae</taxon>
        <taxon>Rhizobium/Agrobacterium group</taxon>
        <taxon>Rhizobium</taxon>
    </lineage>
</organism>
<keyword evidence="1" id="KW-0614">Plasmid</keyword>
<dbReference type="AlphaFoldDB" id="B3Q5N7"/>
<dbReference type="EMBL" id="CP001077">
    <property type="protein sequence ID" value="ACE94518.1"/>
    <property type="molecule type" value="Genomic_DNA"/>
</dbReference>
<name>B3Q5N7_RHIE6</name>
<protein>
    <submittedName>
        <fullName evidence="1">Hypothetical conserved protein</fullName>
    </submittedName>
</protein>
<gene>
    <name evidence="1" type="ordered locus">RHECIAT_PC0000440</name>
</gene>
<sequence>MRSVTAIERRRHIFVCEIGIKLPAGAGERFRLPAIPFEQNSSDVLVGLAVRQGDADRSALREEVAERPHRAKTRRDLDIAVVMSSHVHLPSRP</sequence>
<evidence type="ECO:0000313" key="1">
    <source>
        <dbReference type="EMBL" id="ACE94518.1"/>
    </source>
</evidence>
<dbReference type="KEGG" id="rec:RHECIAT_PC0000440"/>
<proteinExistence type="predicted"/>
<dbReference type="Proteomes" id="UP000008817">
    <property type="component" value="Plasmid pC"/>
</dbReference>
<evidence type="ECO:0000313" key="2">
    <source>
        <dbReference type="Proteomes" id="UP000008817"/>
    </source>
</evidence>